<gene>
    <name evidence="1" type="ORF">NDU88_002428</name>
</gene>
<keyword evidence="2" id="KW-1185">Reference proteome</keyword>
<accession>A0AAV7VAI5</accession>
<evidence type="ECO:0000313" key="1">
    <source>
        <dbReference type="EMBL" id="KAJ1198589.1"/>
    </source>
</evidence>
<sequence length="89" mass="9860">MWRRGSGKGPQEQWETAPLIVPAMGDGETVQVSTYQEDKLDKILEAIKASGQDLWNRVDAVAKEVTLLCEDQKKVSARVSSTESDLKVL</sequence>
<dbReference type="Proteomes" id="UP001066276">
    <property type="component" value="Chromosome 2_1"/>
</dbReference>
<protein>
    <submittedName>
        <fullName evidence="1">Uncharacterized protein</fullName>
    </submittedName>
</protein>
<name>A0AAV7VAI5_PLEWA</name>
<proteinExistence type="predicted"/>
<evidence type="ECO:0000313" key="2">
    <source>
        <dbReference type="Proteomes" id="UP001066276"/>
    </source>
</evidence>
<organism evidence="1 2">
    <name type="scientific">Pleurodeles waltl</name>
    <name type="common">Iberian ribbed newt</name>
    <dbReference type="NCBI Taxonomy" id="8319"/>
    <lineage>
        <taxon>Eukaryota</taxon>
        <taxon>Metazoa</taxon>
        <taxon>Chordata</taxon>
        <taxon>Craniata</taxon>
        <taxon>Vertebrata</taxon>
        <taxon>Euteleostomi</taxon>
        <taxon>Amphibia</taxon>
        <taxon>Batrachia</taxon>
        <taxon>Caudata</taxon>
        <taxon>Salamandroidea</taxon>
        <taxon>Salamandridae</taxon>
        <taxon>Pleurodelinae</taxon>
        <taxon>Pleurodeles</taxon>
    </lineage>
</organism>
<dbReference type="AlphaFoldDB" id="A0AAV7VAI5"/>
<comment type="caution">
    <text evidence="1">The sequence shown here is derived from an EMBL/GenBank/DDBJ whole genome shotgun (WGS) entry which is preliminary data.</text>
</comment>
<dbReference type="EMBL" id="JANPWB010000003">
    <property type="protein sequence ID" value="KAJ1198589.1"/>
    <property type="molecule type" value="Genomic_DNA"/>
</dbReference>
<reference evidence="1" key="1">
    <citation type="journal article" date="2022" name="bioRxiv">
        <title>Sequencing and chromosome-scale assembly of the giantPleurodeles waltlgenome.</title>
        <authorList>
            <person name="Brown T."/>
            <person name="Elewa A."/>
            <person name="Iarovenko S."/>
            <person name="Subramanian E."/>
            <person name="Araus A.J."/>
            <person name="Petzold A."/>
            <person name="Susuki M."/>
            <person name="Suzuki K.-i.T."/>
            <person name="Hayashi T."/>
            <person name="Toyoda A."/>
            <person name="Oliveira C."/>
            <person name="Osipova E."/>
            <person name="Leigh N.D."/>
            <person name="Simon A."/>
            <person name="Yun M.H."/>
        </authorList>
    </citation>
    <scope>NUCLEOTIDE SEQUENCE</scope>
    <source>
        <strain evidence="1">20211129_DDA</strain>
        <tissue evidence="1">Liver</tissue>
    </source>
</reference>